<dbReference type="SUPFAM" id="SSF51445">
    <property type="entry name" value="(Trans)glycosidases"/>
    <property type="match status" value="1"/>
</dbReference>
<dbReference type="PANTHER" id="PTHR10353:SF209">
    <property type="entry name" value="GALACTOLIPID GALACTOSYLTRANSFERASE SFR2, CHLOROPLASTIC"/>
    <property type="match status" value="1"/>
</dbReference>
<dbReference type="InterPro" id="IPR001360">
    <property type="entry name" value="Glyco_hydro_1"/>
</dbReference>
<dbReference type="Gene3D" id="3.20.20.80">
    <property type="entry name" value="Glycosidases"/>
    <property type="match status" value="1"/>
</dbReference>
<dbReference type="InterPro" id="IPR018120">
    <property type="entry name" value="Glyco_hydro_1_AS"/>
</dbReference>
<dbReference type="PRINTS" id="PR00131">
    <property type="entry name" value="GLHYDRLASE1"/>
</dbReference>
<dbReference type="Pfam" id="PF00232">
    <property type="entry name" value="Glyco_hydro_1"/>
    <property type="match status" value="2"/>
</dbReference>
<dbReference type="GO" id="GO:0016787">
    <property type="term" value="F:hydrolase activity"/>
    <property type="evidence" value="ECO:0007669"/>
    <property type="project" value="UniProtKB-KW"/>
</dbReference>
<evidence type="ECO:0000256" key="1">
    <source>
        <dbReference type="ARBA" id="ARBA00010838"/>
    </source>
</evidence>
<dbReference type="Proteomes" id="UP001232493">
    <property type="component" value="Chromosome"/>
</dbReference>
<evidence type="ECO:0000313" key="8">
    <source>
        <dbReference type="Proteomes" id="UP001232493"/>
    </source>
</evidence>
<gene>
    <name evidence="7" type="ORF">JRV97_10670</name>
</gene>
<proteinExistence type="inferred from homology"/>
<evidence type="ECO:0000256" key="6">
    <source>
        <dbReference type="RuleBase" id="RU004468"/>
    </source>
</evidence>
<keyword evidence="3 6" id="KW-0326">Glycosidase</keyword>
<dbReference type="EMBL" id="CP069362">
    <property type="protein sequence ID" value="WGS64803.1"/>
    <property type="molecule type" value="Genomic_DNA"/>
</dbReference>
<evidence type="ECO:0000256" key="3">
    <source>
        <dbReference type="ARBA" id="ARBA00023295"/>
    </source>
</evidence>
<evidence type="ECO:0000256" key="2">
    <source>
        <dbReference type="ARBA" id="ARBA00022801"/>
    </source>
</evidence>
<dbReference type="InterPro" id="IPR017853">
    <property type="entry name" value="GH"/>
</dbReference>
<reference evidence="7 8" key="1">
    <citation type="submission" date="2021-02" db="EMBL/GenBank/DDBJ databases">
        <title>Characterization of Marinitoga sp. nov. str. BP5-C20A.</title>
        <authorList>
            <person name="Erauso G."/>
            <person name="Postec A."/>
        </authorList>
    </citation>
    <scope>NUCLEOTIDE SEQUENCE [LARGE SCALE GENOMIC DNA]</scope>
    <source>
        <strain evidence="7 8">BP5-C20A</strain>
    </source>
</reference>
<sequence>MKKFPEDFLFGISMSGFQFEMGGKVIDKNTDWFKWTHDERIINAGLVSGDFPENGTNYWELYKKDNKLMEKLGLNIVRIGIEWSRIFPNPTFEVKTKVIEKNDDIISIEVDENAILELKKLANLEALEHYKKIIIDLKEKNIKVMVDLNHFSLPLWIHDPINVNLYHKAPFGWVDKNTVIEFTKYGAFLANELDEIVDFWSTMNEPQIVSSLAYLQPKSGFPPSIINEEYYKLAQKHQAEAHCRAYDAMKKYTKKPIGFIYSFTWIDPESPEDIEVVEDAKYFNNYHFTDMIFRGNLDFHIDGSKKFREDMKGKTDFLGINYYTRTVVKKHDNKWKVVDGYGYSCNGKLIKTDKPVTDMGWEVYPLGLKNIILEIKGRYNNPIMYITENGISDKGDIQPYFIISHLINIHESIELGANVKGYMYWSILDNYEWPEGFSKRFGLIHVDYDTKVRTCKPAYFVYKDIIENKGINNYLLNYIKYPYNLE</sequence>
<evidence type="ECO:0000256" key="5">
    <source>
        <dbReference type="RuleBase" id="RU003690"/>
    </source>
</evidence>
<dbReference type="PANTHER" id="PTHR10353">
    <property type="entry name" value="GLYCOSYL HYDROLASE"/>
    <property type="match status" value="1"/>
</dbReference>
<accession>A0ABY8PQ92</accession>
<comment type="similarity">
    <text evidence="1 5">Belongs to the glycosyl hydrolase 1 family.</text>
</comment>
<feature type="active site" description="Nucleophile" evidence="4">
    <location>
        <position position="388"/>
    </location>
</feature>
<name>A0ABY8PQ92_9BACT</name>
<protein>
    <submittedName>
        <fullName evidence="7">Glycoside hydrolase family 1 protein</fullName>
    </submittedName>
</protein>
<dbReference type="InterPro" id="IPR053427">
    <property type="entry name" value="Beta-galactosidase"/>
</dbReference>
<organism evidence="7 8">
    <name type="scientific">Marinitoga aeolica</name>
    <dbReference type="NCBI Taxonomy" id="2809031"/>
    <lineage>
        <taxon>Bacteria</taxon>
        <taxon>Thermotogati</taxon>
        <taxon>Thermotogota</taxon>
        <taxon>Thermotogae</taxon>
        <taxon>Petrotogales</taxon>
        <taxon>Petrotogaceae</taxon>
        <taxon>Marinitoga</taxon>
    </lineage>
</organism>
<dbReference type="NCBIfam" id="NF041004">
    <property type="entry name" value="Beta_gal_BgaS"/>
    <property type="match status" value="1"/>
</dbReference>
<evidence type="ECO:0000313" key="7">
    <source>
        <dbReference type="EMBL" id="WGS64803.1"/>
    </source>
</evidence>
<keyword evidence="8" id="KW-1185">Reference proteome</keyword>
<evidence type="ECO:0000256" key="4">
    <source>
        <dbReference type="PROSITE-ProRule" id="PRU10055"/>
    </source>
</evidence>
<keyword evidence="2 6" id="KW-0378">Hydrolase</keyword>
<dbReference type="PROSITE" id="PS00572">
    <property type="entry name" value="GLYCOSYL_HYDROL_F1_1"/>
    <property type="match status" value="1"/>
</dbReference>
<dbReference type="InterPro" id="IPR033132">
    <property type="entry name" value="GH_1_N_CS"/>
</dbReference>
<dbReference type="RefSeq" id="WP_280998728.1">
    <property type="nucleotide sequence ID" value="NZ_CP069362.1"/>
</dbReference>
<dbReference type="PROSITE" id="PS00653">
    <property type="entry name" value="GLYCOSYL_HYDROL_F1_2"/>
    <property type="match status" value="1"/>
</dbReference>